<comment type="caution">
    <text evidence="1">The sequence shown here is derived from an EMBL/GenBank/DDBJ whole genome shotgun (WGS) entry which is preliminary data.</text>
</comment>
<protein>
    <submittedName>
        <fullName evidence="1">Uncharacterized protein</fullName>
    </submittedName>
</protein>
<dbReference type="EMBL" id="CM042024">
    <property type="protein sequence ID" value="KAI3810301.1"/>
    <property type="molecule type" value="Genomic_DNA"/>
</dbReference>
<name>A0ACB9IS68_9ASTR</name>
<evidence type="ECO:0000313" key="2">
    <source>
        <dbReference type="Proteomes" id="UP001056120"/>
    </source>
</evidence>
<evidence type="ECO:0000313" key="1">
    <source>
        <dbReference type="EMBL" id="KAI3810301.1"/>
    </source>
</evidence>
<reference evidence="1 2" key="2">
    <citation type="journal article" date="2022" name="Mol. Ecol. Resour.">
        <title>The genomes of chicory, endive, great burdock and yacon provide insights into Asteraceae paleo-polyploidization history and plant inulin production.</title>
        <authorList>
            <person name="Fan W."/>
            <person name="Wang S."/>
            <person name="Wang H."/>
            <person name="Wang A."/>
            <person name="Jiang F."/>
            <person name="Liu H."/>
            <person name="Zhao H."/>
            <person name="Xu D."/>
            <person name="Zhang Y."/>
        </authorList>
    </citation>
    <scope>NUCLEOTIDE SEQUENCE [LARGE SCALE GENOMIC DNA]</scope>
    <source>
        <strain evidence="2">cv. Yunnan</strain>
        <tissue evidence="1">Leaves</tissue>
    </source>
</reference>
<accession>A0ACB9IS68</accession>
<reference evidence="2" key="1">
    <citation type="journal article" date="2022" name="Mol. Ecol. Resour.">
        <title>The genomes of chicory, endive, great burdock and yacon provide insights into Asteraceae palaeo-polyploidization history and plant inulin production.</title>
        <authorList>
            <person name="Fan W."/>
            <person name="Wang S."/>
            <person name="Wang H."/>
            <person name="Wang A."/>
            <person name="Jiang F."/>
            <person name="Liu H."/>
            <person name="Zhao H."/>
            <person name="Xu D."/>
            <person name="Zhang Y."/>
        </authorList>
    </citation>
    <scope>NUCLEOTIDE SEQUENCE [LARGE SCALE GENOMIC DNA]</scope>
    <source>
        <strain evidence="2">cv. Yunnan</strain>
    </source>
</reference>
<proteinExistence type="predicted"/>
<gene>
    <name evidence="1" type="ORF">L1987_19913</name>
</gene>
<sequence>MLLQAFTGNAIGALTYSFIKTIETESKLTYGNLLSSMRKKVNHAQKVVGRSAPHASPMSQEPQLSSTTRFEIYSEPVIF</sequence>
<organism evidence="1 2">
    <name type="scientific">Smallanthus sonchifolius</name>
    <dbReference type="NCBI Taxonomy" id="185202"/>
    <lineage>
        <taxon>Eukaryota</taxon>
        <taxon>Viridiplantae</taxon>
        <taxon>Streptophyta</taxon>
        <taxon>Embryophyta</taxon>
        <taxon>Tracheophyta</taxon>
        <taxon>Spermatophyta</taxon>
        <taxon>Magnoliopsida</taxon>
        <taxon>eudicotyledons</taxon>
        <taxon>Gunneridae</taxon>
        <taxon>Pentapetalae</taxon>
        <taxon>asterids</taxon>
        <taxon>campanulids</taxon>
        <taxon>Asterales</taxon>
        <taxon>Asteraceae</taxon>
        <taxon>Asteroideae</taxon>
        <taxon>Heliantheae alliance</taxon>
        <taxon>Millerieae</taxon>
        <taxon>Smallanthus</taxon>
    </lineage>
</organism>
<keyword evidence="2" id="KW-1185">Reference proteome</keyword>
<dbReference type="Proteomes" id="UP001056120">
    <property type="component" value="Linkage Group LG07"/>
</dbReference>